<reference evidence="6 7" key="1">
    <citation type="submission" date="2020-07" db="EMBL/GenBank/DDBJ databases">
        <title>Sequencing the genomes of 1000 actinobacteria strains.</title>
        <authorList>
            <person name="Klenk H.-P."/>
        </authorList>
    </citation>
    <scope>NUCLEOTIDE SEQUENCE [LARGE SCALE GENOMIC DNA]</scope>
    <source>
        <strain evidence="6 7">DSM 104001</strain>
    </source>
</reference>
<dbReference type="PROSITE" id="PS50977">
    <property type="entry name" value="HTH_TETR_2"/>
    <property type="match status" value="1"/>
</dbReference>
<dbReference type="Gene3D" id="1.10.10.60">
    <property type="entry name" value="Homeodomain-like"/>
    <property type="match status" value="1"/>
</dbReference>
<dbReference type="GO" id="GO:0003700">
    <property type="term" value="F:DNA-binding transcription factor activity"/>
    <property type="evidence" value="ECO:0007669"/>
    <property type="project" value="TreeGrafter"/>
</dbReference>
<dbReference type="PANTHER" id="PTHR30055:SF238">
    <property type="entry name" value="MYCOFACTOCIN BIOSYNTHESIS TRANSCRIPTIONAL REGULATOR MFTR-RELATED"/>
    <property type="match status" value="1"/>
</dbReference>
<feature type="DNA-binding region" description="H-T-H motif" evidence="4">
    <location>
        <begin position="36"/>
        <end position="55"/>
    </location>
</feature>
<dbReference type="SUPFAM" id="SSF46689">
    <property type="entry name" value="Homeodomain-like"/>
    <property type="match status" value="1"/>
</dbReference>
<dbReference type="InterPro" id="IPR050109">
    <property type="entry name" value="HTH-type_TetR-like_transc_reg"/>
</dbReference>
<protein>
    <submittedName>
        <fullName evidence="6">AcrR family transcriptional regulator</fullName>
    </submittedName>
</protein>
<keyword evidence="3" id="KW-0804">Transcription</keyword>
<evidence type="ECO:0000256" key="3">
    <source>
        <dbReference type="ARBA" id="ARBA00023163"/>
    </source>
</evidence>
<proteinExistence type="predicted"/>
<gene>
    <name evidence="6" type="ORF">GGQ55_004791</name>
</gene>
<dbReference type="GO" id="GO:0000976">
    <property type="term" value="F:transcription cis-regulatory region binding"/>
    <property type="evidence" value="ECO:0007669"/>
    <property type="project" value="TreeGrafter"/>
</dbReference>
<keyword evidence="2 4" id="KW-0238">DNA-binding</keyword>
<dbReference type="Pfam" id="PF00440">
    <property type="entry name" value="TetR_N"/>
    <property type="match status" value="1"/>
</dbReference>
<dbReference type="AlphaFoldDB" id="A0A853CRH5"/>
<keyword evidence="7" id="KW-1185">Reference proteome</keyword>
<dbReference type="InterPro" id="IPR009057">
    <property type="entry name" value="Homeodomain-like_sf"/>
</dbReference>
<dbReference type="InterPro" id="IPR023772">
    <property type="entry name" value="DNA-bd_HTH_TetR-type_CS"/>
</dbReference>
<comment type="caution">
    <text evidence="6">The sequence shown here is derived from an EMBL/GenBank/DDBJ whole genome shotgun (WGS) entry which is preliminary data.</text>
</comment>
<accession>A0A853CRH5</accession>
<organism evidence="6 7">
    <name type="scientific">Petropleomorpha daqingensis</name>
    <dbReference type="NCBI Taxonomy" id="2026353"/>
    <lineage>
        <taxon>Bacteria</taxon>
        <taxon>Bacillati</taxon>
        <taxon>Actinomycetota</taxon>
        <taxon>Actinomycetes</taxon>
        <taxon>Geodermatophilales</taxon>
        <taxon>Geodermatophilaceae</taxon>
        <taxon>Petropleomorpha</taxon>
    </lineage>
</organism>
<dbReference type="Gene3D" id="1.10.357.10">
    <property type="entry name" value="Tetracycline Repressor, domain 2"/>
    <property type="match status" value="1"/>
</dbReference>
<keyword evidence="1" id="KW-0805">Transcription regulation</keyword>
<evidence type="ECO:0000259" key="5">
    <source>
        <dbReference type="PROSITE" id="PS50977"/>
    </source>
</evidence>
<dbReference type="Pfam" id="PF17754">
    <property type="entry name" value="TetR_C_14"/>
    <property type="match status" value="1"/>
</dbReference>
<dbReference type="RefSeq" id="WP_179721160.1">
    <property type="nucleotide sequence ID" value="NZ_JACBZT010000001.1"/>
</dbReference>
<sequence length="192" mass="20954">MDETTGLRERKKAATRHALHEAALRLAAEHGLEHVTVEAIADAANVSRRTFSNYFSGKEEALFHGDAERLRRMLELLAEQPADELPWTALTRVAGQMASDIDPAWLAHRRQLRGHPGLLAHQVAAYTAVEGELAAALAPRLSGRDVELRARLLAAAFLATVRVATQHWIEHPKGRLADVVRTAMAAAAPAES</sequence>
<dbReference type="PROSITE" id="PS01081">
    <property type="entry name" value="HTH_TETR_1"/>
    <property type="match status" value="1"/>
</dbReference>
<dbReference type="Proteomes" id="UP000541969">
    <property type="component" value="Unassembled WGS sequence"/>
</dbReference>
<evidence type="ECO:0000313" key="7">
    <source>
        <dbReference type="Proteomes" id="UP000541969"/>
    </source>
</evidence>
<dbReference type="InterPro" id="IPR001647">
    <property type="entry name" value="HTH_TetR"/>
</dbReference>
<evidence type="ECO:0000256" key="4">
    <source>
        <dbReference type="PROSITE-ProRule" id="PRU00335"/>
    </source>
</evidence>
<evidence type="ECO:0000256" key="1">
    <source>
        <dbReference type="ARBA" id="ARBA00023015"/>
    </source>
</evidence>
<dbReference type="EMBL" id="JACBZT010000001">
    <property type="protein sequence ID" value="NYJ08513.1"/>
    <property type="molecule type" value="Genomic_DNA"/>
</dbReference>
<evidence type="ECO:0000256" key="2">
    <source>
        <dbReference type="ARBA" id="ARBA00023125"/>
    </source>
</evidence>
<dbReference type="InterPro" id="IPR041347">
    <property type="entry name" value="MftR_C"/>
</dbReference>
<feature type="domain" description="HTH tetR-type" evidence="5">
    <location>
        <begin position="13"/>
        <end position="73"/>
    </location>
</feature>
<name>A0A853CRH5_9ACTN</name>
<dbReference type="PANTHER" id="PTHR30055">
    <property type="entry name" value="HTH-TYPE TRANSCRIPTIONAL REGULATOR RUTR"/>
    <property type="match status" value="1"/>
</dbReference>
<evidence type="ECO:0000313" key="6">
    <source>
        <dbReference type="EMBL" id="NYJ08513.1"/>
    </source>
</evidence>